<reference evidence="5 6" key="1">
    <citation type="submission" date="2020-10" db="EMBL/GenBank/DDBJ databases">
        <title>Connecting structure to function with the recovery of over 1000 high-quality activated sludge metagenome-assembled genomes encoding full-length rRNA genes using long-read sequencing.</title>
        <authorList>
            <person name="Singleton C.M."/>
            <person name="Petriglieri F."/>
            <person name="Kristensen J.M."/>
            <person name="Kirkegaard R.H."/>
            <person name="Michaelsen T.Y."/>
            <person name="Andersen M.H."/>
            <person name="Karst S.M."/>
            <person name="Dueholm M.S."/>
            <person name="Nielsen P.H."/>
            <person name="Albertsen M."/>
        </authorList>
    </citation>
    <scope>NUCLEOTIDE SEQUENCE [LARGE SCALE GENOMIC DNA]</scope>
    <source>
        <strain evidence="5">AalE_18-Q3-R2-46_BAT3C.188</strain>
    </source>
</reference>
<dbReference type="SMART" id="SM00345">
    <property type="entry name" value="HTH_GNTR"/>
    <property type="match status" value="1"/>
</dbReference>
<dbReference type="InterPro" id="IPR000524">
    <property type="entry name" value="Tscrpt_reg_HTH_GntR"/>
</dbReference>
<dbReference type="PROSITE" id="PS50949">
    <property type="entry name" value="HTH_GNTR"/>
    <property type="match status" value="1"/>
</dbReference>
<dbReference type="CDD" id="cd07377">
    <property type="entry name" value="WHTH_GntR"/>
    <property type="match status" value="1"/>
</dbReference>
<gene>
    <name evidence="5" type="ORF">IPF40_02960</name>
</gene>
<comment type="caution">
    <text evidence="5">The sequence shown here is derived from an EMBL/GenBank/DDBJ whole genome shotgun (WGS) entry which is preliminary data.</text>
</comment>
<accession>A0A934X3G3</accession>
<dbReference type="GO" id="GO:0003700">
    <property type="term" value="F:DNA-binding transcription factor activity"/>
    <property type="evidence" value="ECO:0007669"/>
    <property type="project" value="InterPro"/>
</dbReference>
<dbReference type="SMART" id="SM00895">
    <property type="entry name" value="FCD"/>
    <property type="match status" value="1"/>
</dbReference>
<dbReference type="SUPFAM" id="SSF48008">
    <property type="entry name" value="GntR ligand-binding domain-like"/>
    <property type="match status" value="1"/>
</dbReference>
<dbReference type="Gene3D" id="1.20.120.530">
    <property type="entry name" value="GntR ligand-binding domain-like"/>
    <property type="match status" value="1"/>
</dbReference>
<dbReference type="InterPro" id="IPR008920">
    <property type="entry name" value="TF_FadR/GntR_C"/>
</dbReference>
<evidence type="ECO:0000313" key="6">
    <source>
        <dbReference type="Proteomes" id="UP000718281"/>
    </source>
</evidence>
<evidence type="ECO:0000256" key="2">
    <source>
        <dbReference type="ARBA" id="ARBA00023125"/>
    </source>
</evidence>
<dbReference type="GO" id="GO:0003677">
    <property type="term" value="F:DNA binding"/>
    <property type="evidence" value="ECO:0007669"/>
    <property type="project" value="UniProtKB-KW"/>
</dbReference>
<sequence length="223" mass="24738">MRPDEIASAVRRAVLERVIHPGQVLNQEELAKWFGVSRIPLREALRTLVGEGLIIIKPGLGAIVTELDLEAVDELYGLRLRLEPPLAADIVEHVQPTDVSELRRMSDRLVDVMEERGEAWSSTAYAFNRRLYEVSARRHTVRLVVQVLNLVEPYARMHAQIPGARDHTTEVAGALVRALEKGNAVKVERRIHEGIESTRSVLITAMASVTNVADQPPGGESGH</sequence>
<dbReference type="Proteomes" id="UP000718281">
    <property type="component" value="Unassembled WGS sequence"/>
</dbReference>
<dbReference type="Gene3D" id="1.10.10.10">
    <property type="entry name" value="Winged helix-like DNA-binding domain superfamily/Winged helix DNA-binding domain"/>
    <property type="match status" value="1"/>
</dbReference>
<name>A0A934X3G3_9MICO</name>
<keyword evidence="3" id="KW-0804">Transcription</keyword>
<dbReference type="InterPro" id="IPR011711">
    <property type="entry name" value="GntR_C"/>
</dbReference>
<dbReference type="InterPro" id="IPR036390">
    <property type="entry name" value="WH_DNA-bd_sf"/>
</dbReference>
<evidence type="ECO:0000259" key="4">
    <source>
        <dbReference type="PROSITE" id="PS50949"/>
    </source>
</evidence>
<keyword evidence="1" id="KW-0805">Transcription regulation</keyword>
<evidence type="ECO:0000256" key="1">
    <source>
        <dbReference type="ARBA" id="ARBA00023015"/>
    </source>
</evidence>
<proteinExistence type="predicted"/>
<dbReference type="InterPro" id="IPR036388">
    <property type="entry name" value="WH-like_DNA-bd_sf"/>
</dbReference>
<evidence type="ECO:0000256" key="3">
    <source>
        <dbReference type="ARBA" id="ARBA00023163"/>
    </source>
</evidence>
<feature type="domain" description="HTH gntR-type" evidence="4">
    <location>
        <begin position="1"/>
        <end position="67"/>
    </location>
</feature>
<keyword evidence="2" id="KW-0238">DNA-binding</keyword>
<evidence type="ECO:0000313" key="5">
    <source>
        <dbReference type="EMBL" id="MBK6300042.1"/>
    </source>
</evidence>
<dbReference type="Pfam" id="PF07729">
    <property type="entry name" value="FCD"/>
    <property type="match status" value="1"/>
</dbReference>
<dbReference type="PRINTS" id="PR00035">
    <property type="entry name" value="HTHGNTR"/>
</dbReference>
<dbReference type="SUPFAM" id="SSF46785">
    <property type="entry name" value="Winged helix' DNA-binding domain"/>
    <property type="match status" value="1"/>
</dbReference>
<organism evidence="5 6">
    <name type="scientific">Candidatus Phosphoribacter hodrii</name>
    <dbReference type="NCBI Taxonomy" id="2953743"/>
    <lineage>
        <taxon>Bacteria</taxon>
        <taxon>Bacillati</taxon>
        <taxon>Actinomycetota</taxon>
        <taxon>Actinomycetes</taxon>
        <taxon>Micrococcales</taxon>
        <taxon>Dermatophilaceae</taxon>
        <taxon>Candidatus Phosphoribacter</taxon>
    </lineage>
</organism>
<dbReference type="PANTHER" id="PTHR43537">
    <property type="entry name" value="TRANSCRIPTIONAL REGULATOR, GNTR FAMILY"/>
    <property type="match status" value="1"/>
</dbReference>
<protein>
    <submittedName>
        <fullName evidence="5">GntR family transcriptional regulator</fullName>
    </submittedName>
</protein>
<dbReference type="EMBL" id="JADIXZ010000003">
    <property type="protein sequence ID" value="MBK6300042.1"/>
    <property type="molecule type" value="Genomic_DNA"/>
</dbReference>
<dbReference type="AlphaFoldDB" id="A0A934X3G3"/>
<dbReference type="Pfam" id="PF00392">
    <property type="entry name" value="GntR"/>
    <property type="match status" value="1"/>
</dbReference>
<dbReference type="PANTHER" id="PTHR43537:SF24">
    <property type="entry name" value="GLUCONATE OPERON TRANSCRIPTIONAL REPRESSOR"/>
    <property type="match status" value="1"/>
</dbReference>